<dbReference type="AlphaFoldDB" id="A0A831PPL1"/>
<name>A0A831PPL1_9BACT</name>
<organism evidence="1">
    <name type="scientific">Mariniphaga anaerophila</name>
    <dbReference type="NCBI Taxonomy" id="1484053"/>
    <lineage>
        <taxon>Bacteria</taxon>
        <taxon>Pseudomonadati</taxon>
        <taxon>Bacteroidota</taxon>
        <taxon>Bacteroidia</taxon>
        <taxon>Marinilabiliales</taxon>
        <taxon>Prolixibacteraceae</taxon>
        <taxon>Mariniphaga</taxon>
    </lineage>
</organism>
<sequence>MNLRKTFFYNQVGYMLPVNSSEIADFQIDNTWHFLVGGHDAEPAEGCLAAADMIETGAKNKIPLWLFGFLY</sequence>
<dbReference type="EMBL" id="DSDK01000209">
    <property type="protein sequence ID" value="HDR50708.1"/>
    <property type="molecule type" value="Genomic_DNA"/>
</dbReference>
<reference evidence="1" key="1">
    <citation type="journal article" date="2020" name="mSystems">
        <title>Genome- and Community-Level Interaction Insights into Carbon Utilization and Element Cycling Functions of Hydrothermarchaeota in Hydrothermal Sediment.</title>
        <authorList>
            <person name="Zhou Z."/>
            <person name="Liu Y."/>
            <person name="Xu W."/>
            <person name="Pan J."/>
            <person name="Luo Z.H."/>
            <person name="Li M."/>
        </authorList>
    </citation>
    <scope>NUCLEOTIDE SEQUENCE [LARGE SCALE GENOMIC DNA]</scope>
    <source>
        <strain evidence="1">SpSt-1217</strain>
    </source>
</reference>
<comment type="caution">
    <text evidence="1">The sequence shown here is derived from an EMBL/GenBank/DDBJ whole genome shotgun (WGS) entry which is preliminary data.</text>
</comment>
<dbReference type="Proteomes" id="UP000886047">
    <property type="component" value="Unassembled WGS sequence"/>
</dbReference>
<proteinExistence type="predicted"/>
<accession>A0A831PPL1</accession>
<evidence type="ECO:0000313" key="1">
    <source>
        <dbReference type="EMBL" id="HDR50708.1"/>
    </source>
</evidence>
<protein>
    <submittedName>
        <fullName evidence="1">Uncharacterized protein</fullName>
    </submittedName>
</protein>
<gene>
    <name evidence="1" type="ORF">ENN90_03680</name>
</gene>